<organism evidence="1 2">
    <name type="scientific">Puccinia striiformis f. sp. tritici</name>
    <dbReference type="NCBI Taxonomy" id="168172"/>
    <lineage>
        <taxon>Eukaryota</taxon>
        <taxon>Fungi</taxon>
        <taxon>Dikarya</taxon>
        <taxon>Basidiomycota</taxon>
        <taxon>Pucciniomycotina</taxon>
        <taxon>Pucciniomycetes</taxon>
        <taxon>Pucciniales</taxon>
        <taxon>Pucciniaceae</taxon>
        <taxon>Puccinia</taxon>
    </lineage>
</organism>
<reference evidence="2" key="2">
    <citation type="journal article" date="2018" name="Mol. Plant Microbe Interact.">
        <title>Genome sequence resources for the wheat stripe rust pathogen (Puccinia striiformis f. sp. tritici) and the barley stripe rust pathogen (Puccinia striiformis f. sp. hordei).</title>
        <authorList>
            <person name="Xia C."/>
            <person name="Wang M."/>
            <person name="Yin C."/>
            <person name="Cornejo O.E."/>
            <person name="Hulbert S.H."/>
            <person name="Chen X."/>
        </authorList>
    </citation>
    <scope>NUCLEOTIDE SEQUENCE [LARGE SCALE GENOMIC DNA]</scope>
    <source>
        <strain evidence="2">93-210</strain>
    </source>
</reference>
<reference evidence="2" key="1">
    <citation type="journal article" date="2018" name="BMC Genomics">
        <title>Genomic insights into host adaptation between the wheat stripe rust pathogen (Puccinia striiformis f. sp. tritici) and the barley stripe rust pathogen (Puccinia striiformis f. sp. hordei).</title>
        <authorList>
            <person name="Xia C."/>
            <person name="Wang M."/>
            <person name="Yin C."/>
            <person name="Cornejo O.E."/>
            <person name="Hulbert S.H."/>
            <person name="Chen X."/>
        </authorList>
    </citation>
    <scope>NUCLEOTIDE SEQUENCE [LARGE SCALE GENOMIC DNA]</scope>
    <source>
        <strain evidence="2">93-210</strain>
    </source>
</reference>
<gene>
    <name evidence="1" type="ORF">MJO28_000917</name>
</gene>
<proteinExistence type="predicted"/>
<sequence length="515" mass="56237">ILTYTLPEALDTGIHLKQHTQRLRSASPLLGALHHQKISPRLLISTSLLNTHTHPKMAAIQLNNEPEVDFLPIPTPSPTQFNHFTLQNATSNSHLPLLARHFFVTKHLRCCTPIYLYIASVMSSNSTALVVGPSKRQIPTPPNTSRSSFSELPLSQSTARPMPKRLEQAAQKAGSEGSGEMEDDDEEQGDDDDDDDEEEAGDYDMEDSFSQSGMAAPSAYARLDGASAEEAFTPEDDLFAVVEADAAREAEAAMHDLTGSISAALNQYRTQFDTWEKLDQPPASAVRASILLDQGLARFIYALEPLRHTANQITDLSRRLIEFGAFLTKTNFDPRNLAAHSQLWNGLSRLSDEIVQVEDGLRSGTTQVEELNGWVDGLLTPALAEVKFETSGPNRVVSQILDVHSYLCESLGKVTTILGIYRSALSHIGRAIDSLLNSLIEPNNILNHINFPIDQTATWAVDAAASLQSTSRSITILCSISSSIQAHTQGGTAALSHPSNPVKHPSTRFCHAISY</sequence>
<protein>
    <submittedName>
        <fullName evidence="1">Uncharacterized protein</fullName>
    </submittedName>
</protein>
<keyword evidence="2" id="KW-1185">Reference proteome</keyword>
<reference evidence="1 2" key="3">
    <citation type="journal article" date="2022" name="Microbiol. Spectr.">
        <title>Folding features and dynamics of 3D genome architecture in plant fungal pathogens.</title>
        <authorList>
            <person name="Xia C."/>
        </authorList>
    </citation>
    <scope>NUCLEOTIDE SEQUENCE [LARGE SCALE GENOMIC DNA]</scope>
    <source>
        <strain evidence="1 2">93-210</strain>
    </source>
</reference>
<feature type="non-terminal residue" evidence="1">
    <location>
        <position position="1"/>
    </location>
</feature>
<accession>A0ACC0F0Y9</accession>
<evidence type="ECO:0000313" key="2">
    <source>
        <dbReference type="Proteomes" id="UP001060170"/>
    </source>
</evidence>
<dbReference type="Proteomes" id="UP001060170">
    <property type="component" value="Chromosome 1"/>
</dbReference>
<name>A0ACC0F0Y9_9BASI</name>
<evidence type="ECO:0000313" key="1">
    <source>
        <dbReference type="EMBL" id="KAI7962823.1"/>
    </source>
</evidence>
<dbReference type="EMBL" id="CM045865">
    <property type="protein sequence ID" value="KAI7962823.1"/>
    <property type="molecule type" value="Genomic_DNA"/>
</dbReference>
<comment type="caution">
    <text evidence="1">The sequence shown here is derived from an EMBL/GenBank/DDBJ whole genome shotgun (WGS) entry which is preliminary data.</text>
</comment>